<keyword evidence="3" id="KW-1185">Reference proteome</keyword>
<keyword evidence="1" id="KW-0472">Membrane</keyword>
<name>A0ABR1MU97_9PEZI</name>
<evidence type="ECO:0000313" key="2">
    <source>
        <dbReference type="EMBL" id="KAK7556787.1"/>
    </source>
</evidence>
<keyword evidence="1" id="KW-1133">Transmembrane helix</keyword>
<organism evidence="2 3">
    <name type="scientific">Phyllosticta citricarpa</name>
    <dbReference type="NCBI Taxonomy" id="55181"/>
    <lineage>
        <taxon>Eukaryota</taxon>
        <taxon>Fungi</taxon>
        <taxon>Dikarya</taxon>
        <taxon>Ascomycota</taxon>
        <taxon>Pezizomycotina</taxon>
        <taxon>Dothideomycetes</taxon>
        <taxon>Dothideomycetes incertae sedis</taxon>
        <taxon>Botryosphaeriales</taxon>
        <taxon>Phyllostictaceae</taxon>
        <taxon>Phyllosticta</taxon>
    </lineage>
</organism>
<reference evidence="2 3" key="1">
    <citation type="submission" date="2024-04" db="EMBL/GenBank/DDBJ databases">
        <title>Phyllosticta paracitricarpa is synonymous to the EU quarantine fungus P. citricarpa based on phylogenomic analyses.</title>
        <authorList>
            <consortium name="Lawrence Berkeley National Laboratory"/>
            <person name="Van Ingen-Buijs V.A."/>
            <person name="Van Westerhoven A.C."/>
            <person name="Haridas S."/>
            <person name="Skiadas P."/>
            <person name="Martin F."/>
            <person name="Groenewald J.Z."/>
            <person name="Crous P.W."/>
            <person name="Seidl M.F."/>
        </authorList>
    </citation>
    <scope>NUCLEOTIDE SEQUENCE [LARGE SCALE GENOMIC DNA]</scope>
    <source>
        <strain evidence="2 3">CBS 122670</strain>
    </source>
</reference>
<feature type="transmembrane region" description="Helical" evidence="1">
    <location>
        <begin position="140"/>
        <end position="161"/>
    </location>
</feature>
<sequence>MPYYHHPTPRAATGSDRGERAWLMWMSGARKQSSTHGTVEWNHADGSLNMEAKIDSPNQPASQPEKYDVGGLFLILLFFLAGRRRRRRRRVLLLLVTKTHQPTNQPTNQPSTAARFKKPFWPPRAAAFVKGFSSFCYRRMLLVFVFVFVACRLLHVFFVFLPRFGLLLLLLA</sequence>
<proteinExistence type="predicted"/>
<protein>
    <submittedName>
        <fullName evidence="2">Uncharacterized protein</fullName>
    </submittedName>
</protein>
<accession>A0ABR1MU97</accession>
<keyword evidence="1" id="KW-0812">Transmembrane</keyword>
<dbReference type="Proteomes" id="UP001365128">
    <property type="component" value="Unassembled WGS sequence"/>
</dbReference>
<dbReference type="EMBL" id="JBBPDW010000001">
    <property type="protein sequence ID" value="KAK7556787.1"/>
    <property type="molecule type" value="Genomic_DNA"/>
</dbReference>
<gene>
    <name evidence="2" type="ORF">IWX46DRAFT_17751</name>
</gene>
<feature type="transmembrane region" description="Helical" evidence="1">
    <location>
        <begin position="66"/>
        <end position="82"/>
    </location>
</feature>
<evidence type="ECO:0000313" key="3">
    <source>
        <dbReference type="Proteomes" id="UP001365128"/>
    </source>
</evidence>
<evidence type="ECO:0000256" key="1">
    <source>
        <dbReference type="SAM" id="Phobius"/>
    </source>
</evidence>
<comment type="caution">
    <text evidence="2">The sequence shown here is derived from an EMBL/GenBank/DDBJ whole genome shotgun (WGS) entry which is preliminary data.</text>
</comment>